<keyword evidence="4" id="KW-0106">Calcium</keyword>
<dbReference type="STRING" id="1790137.AXE80_11545"/>
<evidence type="ECO:0000256" key="2">
    <source>
        <dbReference type="ARBA" id="ARBA00022723"/>
    </source>
</evidence>
<keyword evidence="2" id="KW-0479">Metal-binding</keyword>
<dbReference type="InterPro" id="IPR024607">
    <property type="entry name" value="Sulfatase_CS"/>
</dbReference>
<feature type="domain" description="Sulfatase N-terminal" evidence="5">
    <location>
        <begin position="23"/>
        <end position="407"/>
    </location>
</feature>
<dbReference type="OrthoDB" id="9765065at2"/>
<dbReference type="GO" id="GO:0004065">
    <property type="term" value="F:arylsulfatase activity"/>
    <property type="evidence" value="ECO:0007669"/>
    <property type="project" value="TreeGrafter"/>
</dbReference>
<dbReference type="Gene3D" id="3.40.720.10">
    <property type="entry name" value="Alkaline Phosphatase, subunit A"/>
    <property type="match status" value="1"/>
</dbReference>
<dbReference type="PANTHER" id="PTHR42693">
    <property type="entry name" value="ARYLSULFATASE FAMILY MEMBER"/>
    <property type="match status" value="1"/>
</dbReference>
<proteinExistence type="inferred from homology"/>
<keyword evidence="7" id="KW-1185">Reference proteome</keyword>
<reference evidence="6 7" key="1">
    <citation type="submission" date="2016-02" db="EMBL/GenBank/DDBJ databases">
        <authorList>
            <person name="Wen L."/>
            <person name="He K."/>
            <person name="Yang H."/>
        </authorList>
    </citation>
    <scope>NUCLEOTIDE SEQUENCE [LARGE SCALE GENOMIC DNA]</scope>
    <source>
        <strain evidence="6 7">CZ1127</strain>
    </source>
</reference>
<sequence>MKYLKFLIIILSINTISIYAQQPNIVYILVDDLGVGDISALNNEGKIKTPNIDQLTKEGMTFTDAHSGASVCTPTRYGLLTGRYAWRTTLKSRVVNSYANCLIPKERATVASLAKKNGYNTAMIGKWHLGLNWQSKTGNNVSKNLNEGVEEFVDFSKKITLGPNELGFDYWYGTGASWDFPPYAFIENNLLLENEKLVATDDDYTPSIYPKALEEKMKATKDQKTLKKLKNSYPINSWRKGVQLPEITKEHGLTIVANKAANYINHYNSKKPLFLYIPLTAPHTPVSPTEKFKGSSKCGIYGDFVQELDFYVGKIINSLKEKGMYENTLLIFTADNGASLKAIPMAEQKKYNHSPSGIYSGYKARLTEGGHRVPFIATWPKVIAKNSTCDSLISLNDLYATMADLFNNKITDNEAEDSFSMLWALKGKSISDNEKRTVDFHHSFAGDFAFRKGTWKADFKTSKLFNLDDDIKETNNLKSKYPEKYEELRALASSYIFNGRTTQGEKQSNEGPKVWKQIKNWAIIK</sequence>
<dbReference type="SUPFAM" id="SSF53649">
    <property type="entry name" value="Alkaline phosphatase-like"/>
    <property type="match status" value="1"/>
</dbReference>
<dbReference type="Proteomes" id="UP000092967">
    <property type="component" value="Chromosome"/>
</dbReference>
<protein>
    <recommendedName>
        <fullName evidence="5">Sulfatase N-terminal domain-containing protein</fullName>
    </recommendedName>
</protein>
<evidence type="ECO:0000256" key="4">
    <source>
        <dbReference type="ARBA" id="ARBA00022837"/>
    </source>
</evidence>
<dbReference type="RefSeq" id="WP_068827476.1">
    <property type="nucleotide sequence ID" value="NZ_CP014224.1"/>
</dbReference>
<keyword evidence="3" id="KW-0378">Hydrolase</keyword>
<dbReference type="PROSITE" id="PS00149">
    <property type="entry name" value="SULFATASE_2"/>
    <property type="match status" value="1"/>
</dbReference>
<dbReference type="Gene3D" id="3.30.1120.10">
    <property type="match status" value="1"/>
</dbReference>
<dbReference type="GO" id="GO:0046872">
    <property type="term" value="F:metal ion binding"/>
    <property type="evidence" value="ECO:0007669"/>
    <property type="project" value="UniProtKB-KW"/>
</dbReference>
<dbReference type="InterPro" id="IPR050738">
    <property type="entry name" value="Sulfatase"/>
</dbReference>
<dbReference type="InterPro" id="IPR017850">
    <property type="entry name" value="Alkaline_phosphatase_core_sf"/>
</dbReference>
<evidence type="ECO:0000256" key="3">
    <source>
        <dbReference type="ARBA" id="ARBA00022801"/>
    </source>
</evidence>
<dbReference type="Pfam" id="PF00884">
    <property type="entry name" value="Sulfatase"/>
    <property type="match status" value="1"/>
</dbReference>
<evidence type="ECO:0000256" key="1">
    <source>
        <dbReference type="ARBA" id="ARBA00008779"/>
    </source>
</evidence>
<dbReference type="AlphaFoldDB" id="A0A1B1Y7Z5"/>
<dbReference type="KEGG" id="wfu:AXE80_11545"/>
<evidence type="ECO:0000313" key="7">
    <source>
        <dbReference type="Proteomes" id="UP000092967"/>
    </source>
</evidence>
<dbReference type="EMBL" id="CP014224">
    <property type="protein sequence ID" value="ANW96877.1"/>
    <property type="molecule type" value="Genomic_DNA"/>
</dbReference>
<dbReference type="CDD" id="cd16143">
    <property type="entry name" value="ARS_like"/>
    <property type="match status" value="1"/>
</dbReference>
<evidence type="ECO:0000313" key="6">
    <source>
        <dbReference type="EMBL" id="ANW96877.1"/>
    </source>
</evidence>
<accession>A0A1B1Y7Z5</accession>
<gene>
    <name evidence="6" type="ORF">AXE80_11545</name>
</gene>
<organism evidence="6 7">
    <name type="scientific">Wenyingzhuangia fucanilytica</name>
    <dbReference type="NCBI Taxonomy" id="1790137"/>
    <lineage>
        <taxon>Bacteria</taxon>
        <taxon>Pseudomonadati</taxon>
        <taxon>Bacteroidota</taxon>
        <taxon>Flavobacteriia</taxon>
        <taxon>Flavobacteriales</taxon>
        <taxon>Flavobacteriaceae</taxon>
        <taxon>Wenyingzhuangia</taxon>
    </lineage>
</organism>
<evidence type="ECO:0000259" key="5">
    <source>
        <dbReference type="Pfam" id="PF00884"/>
    </source>
</evidence>
<dbReference type="PANTHER" id="PTHR42693:SF53">
    <property type="entry name" value="ENDO-4-O-SULFATASE"/>
    <property type="match status" value="1"/>
</dbReference>
<dbReference type="InterPro" id="IPR000917">
    <property type="entry name" value="Sulfatase_N"/>
</dbReference>
<name>A0A1B1Y7Z5_9FLAO</name>
<comment type="similarity">
    <text evidence="1">Belongs to the sulfatase family.</text>
</comment>
<dbReference type="PROSITE" id="PS00523">
    <property type="entry name" value="SULFATASE_1"/>
    <property type="match status" value="1"/>
</dbReference>